<accession>A0A0N8KQ19</accession>
<dbReference type="Proteomes" id="UP000050360">
    <property type="component" value="Unassembled WGS sequence"/>
</dbReference>
<evidence type="ECO:0000259" key="2">
    <source>
        <dbReference type="Pfam" id="PF01370"/>
    </source>
</evidence>
<evidence type="ECO:0000313" key="4">
    <source>
        <dbReference type="Proteomes" id="UP000050360"/>
    </source>
</evidence>
<dbReference type="EMBL" id="LKCM01000497">
    <property type="protein sequence ID" value="KPQ40906.1"/>
    <property type="molecule type" value="Genomic_DNA"/>
</dbReference>
<proteinExistence type="inferred from homology"/>
<reference evidence="3 4" key="1">
    <citation type="submission" date="2015-09" db="EMBL/GenBank/DDBJ databases">
        <title>A metagenomics-based metabolic model of nitrate-dependent anaerobic oxidation of methane by Methanoperedens-like archaea.</title>
        <authorList>
            <person name="Arshad A."/>
            <person name="Speth D.R."/>
            <person name="De Graaf R.M."/>
            <person name="Op Den Camp H.J."/>
            <person name="Jetten M.S."/>
            <person name="Welte C.U."/>
        </authorList>
    </citation>
    <scope>NUCLEOTIDE SEQUENCE [LARGE SCALE GENOMIC DNA]</scope>
</reference>
<evidence type="ECO:0000313" key="3">
    <source>
        <dbReference type="EMBL" id="KPQ40906.1"/>
    </source>
</evidence>
<dbReference type="PANTHER" id="PTHR43000">
    <property type="entry name" value="DTDP-D-GLUCOSE 4,6-DEHYDRATASE-RELATED"/>
    <property type="match status" value="1"/>
</dbReference>
<dbReference type="InterPro" id="IPR036291">
    <property type="entry name" value="NAD(P)-bd_dom_sf"/>
</dbReference>
<sequence length="312" mass="34880">MKCLVTGGAGFIGSHIIRHLLERGYDTVCLDNFDPTYDINTKKGNISPFLENNNFELIEGDVRDRELLKKAITDIDYIFHEAALVSVVESMKNPAKTIEINTIGTFNILEAAISGNVKKVILASSAAVYGDSLELPKKEIMIPVPKSPYAISKLDCEYAARIYFEEHGLKTTSLRYFNVYGPRQDPTSPYAAAIPIFLQKALKNQKIRIYGDGMQTRDFVFVNDVVQANELVMSKGDGKTFNVANGIATSINEIAEKIIKQTGSRSSIIYEKERSGDIKHSVADITEISKIGFKAKYDMNEGLRNTIEWYRN</sequence>
<evidence type="ECO:0000256" key="1">
    <source>
        <dbReference type="ARBA" id="ARBA00007637"/>
    </source>
</evidence>
<comment type="similarity">
    <text evidence="1">Belongs to the NAD(P)-dependent epimerase/dehydratase family.</text>
</comment>
<dbReference type="Pfam" id="PF01370">
    <property type="entry name" value="Epimerase"/>
    <property type="match status" value="1"/>
</dbReference>
<name>A0A0N8KQ19_9EURY</name>
<gene>
    <name evidence="3" type="ORF">MPEBLZ_04548</name>
</gene>
<dbReference type="CDD" id="cd05256">
    <property type="entry name" value="UDP_AE_SDR_e"/>
    <property type="match status" value="1"/>
</dbReference>
<feature type="non-terminal residue" evidence="3">
    <location>
        <position position="312"/>
    </location>
</feature>
<dbReference type="Gene3D" id="3.90.25.10">
    <property type="entry name" value="UDP-galactose 4-epimerase, domain 1"/>
    <property type="match status" value="1"/>
</dbReference>
<organism evidence="3 4">
    <name type="scientific">Candidatus Methanoperedens nitratireducens</name>
    <dbReference type="NCBI Taxonomy" id="1392998"/>
    <lineage>
        <taxon>Archaea</taxon>
        <taxon>Methanobacteriati</taxon>
        <taxon>Methanobacteriota</taxon>
        <taxon>Stenosarchaea group</taxon>
        <taxon>Methanomicrobia</taxon>
        <taxon>Methanosarcinales</taxon>
        <taxon>ANME-2 cluster</taxon>
        <taxon>Candidatus Methanoperedentaceae</taxon>
        <taxon>Candidatus Methanoperedens</taxon>
    </lineage>
</organism>
<dbReference type="Gene3D" id="3.40.50.720">
    <property type="entry name" value="NAD(P)-binding Rossmann-like Domain"/>
    <property type="match status" value="1"/>
</dbReference>
<dbReference type="AlphaFoldDB" id="A0A0N8KQ19"/>
<comment type="caution">
    <text evidence="3">The sequence shown here is derived from an EMBL/GenBank/DDBJ whole genome shotgun (WGS) entry which is preliminary data.</text>
</comment>
<dbReference type="InterPro" id="IPR001509">
    <property type="entry name" value="Epimerase_deHydtase"/>
</dbReference>
<dbReference type="SUPFAM" id="SSF51735">
    <property type="entry name" value="NAD(P)-binding Rossmann-fold domains"/>
    <property type="match status" value="1"/>
</dbReference>
<protein>
    <submittedName>
        <fullName evidence="3">dTDP-glucose 4,6-dehydratase</fullName>
    </submittedName>
</protein>
<feature type="domain" description="NAD-dependent epimerase/dehydratase" evidence="2">
    <location>
        <begin position="4"/>
        <end position="244"/>
    </location>
</feature>